<comment type="caution">
    <text evidence="10">The sequence shown here is derived from an EMBL/GenBank/DDBJ whole genome shotgun (WGS) entry which is preliminary data.</text>
</comment>
<evidence type="ECO:0000313" key="11">
    <source>
        <dbReference type="Proteomes" id="UP000550787"/>
    </source>
</evidence>
<protein>
    <recommendedName>
        <fullName evidence="7">Bacterioferritin-associated ferredoxin</fullName>
    </recommendedName>
</protein>
<dbReference type="InterPro" id="IPR007419">
    <property type="entry name" value="BFD-like_2Fe2S-bd_dom"/>
</dbReference>
<dbReference type="InterPro" id="IPR041854">
    <property type="entry name" value="BFD-like_2Fe2S-bd_dom_sf"/>
</dbReference>
<evidence type="ECO:0000256" key="4">
    <source>
        <dbReference type="ARBA" id="ARBA00022982"/>
    </source>
</evidence>
<dbReference type="RefSeq" id="WP_012228053.1">
    <property type="nucleotide sequence ID" value="NZ_JABEQG010000013.1"/>
</dbReference>
<dbReference type="Proteomes" id="UP000550787">
    <property type="component" value="Unassembled WGS sequence"/>
</dbReference>
<keyword evidence="6" id="KW-0411">Iron-sulfur</keyword>
<dbReference type="InterPro" id="IPR052371">
    <property type="entry name" value="BFD-associated_ferredoxin"/>
</dbReference>
<evidence type="ECO:0000256" key="2">
    <source>
        <dbReference type="ARBA" id="ARBA00022714"/>
    </source>
</evidence>
<keyword evidence="5" id="KW-0408">Iron</keyword>
<dbReference type="Pfam" id="PF04324">
    <property type="entry name" value="Fer2_BFD"/>
    <property type="match status" value="1"/>
</dbReference>
<dbReference type="OMA" id="FVCSCNM"/>
<evidence type="ECO:0000256" key="6">
    <source>
        <dbReference type="ARBA" id="ARBA00023014"/>
    </source>
</evidence>
<accession>A0A7W4I4Q7</accession>
<evidence type="ECO:0000256" key="5">
    <source>
        <dbReference type="ARBA" id="ARBA00023004"/>
    </source>
</evidence>
<keyword evidence="3" id="KW-0479">Metal-binding</keyword>
<evidence type="ECO:0000256" key="1">
    <source>
        <dbReference type="ARBA" id="ARBA00022448"/>
    </source>
</evidence>
<evidence type="ECO:0000256" key="8">
    <source>
        <dbReference type="ARBA" id="ARBA00046332"/>
    </source>
</evidence>
<keyword evidence="4" id="KW-0249">Electron transport</keyword>
<comment type="similarity">
    <text evidence="8">Belongs to the Bfd family.</text>
</comment>
<evidence type="ECO:0000256" key="3">
    <source>
        <dbReference type="ARBA" id="ARBA00022723"/>
    </source>
</evidence>
<dbReference type="PANTHER" id="PTHR37424:SF1">
    <property type="entry name" value="BACTERIOFERRITIN-ASSOCIATED FERREDOXIN"/>
    <property type="match status" value="1"/>
</dbReference>
<evidence type="ECO:0000256" key="7">
    <source>
        <dbReference type="ARBA" id="ARBA00039386"/>
    </source>
</evidence>
<keyword evidence="2" id="KW-0001">2Fe-2S</keyword>
<proteinExistence type="inferred from homology"/>
<evidence type="ECO:0000313" key="10">
    <source>
        <dbReference type="EMBL" id="MBB2156408.1"/>
    </source>
</evidence>
<organism evidence="10 11">
    <name type="scientific">Gluconacetobacter diazotrophicus</name>
    <name type="common">Acetobacter diazotrophicus</name>
    <dbReference type="NCBI Taxonomy" id="33996"/>
    <lineage>
        <taxon>Bacteria</taxon>
        <taxon>Pseudomonadati</taxon>
        <taxon>Pseudomonadota</taxon>
        <taxon>Alphaproteobacteria</taxon>
        <taxon>Acetobacterales</taxon>
        <taxon>Acetobacteraceae</taxon>
        <taxon>Gluconacetobacter</taxon>
    </lineage>
</organism>
<gene>
    <name evidence="10" type="ORF">HLH33_08810</name>
</gene>
<dbReference type="EMBL" id="JABEQG010000013">
    <property type="protein sequence ID" value="MBB2156408.1"/>
    <property type="molecule type" value="Genomic_DNA"/>
</dbReference>
<dbReference type="Gene3D" id="1.10.10.1100">
    <property type="entry name" value="BFD-like [2Fe-2S]-binding domain"/>
    <property type="match status" value="1"/>
</dbReference>
<dbReference type="PANTHER" id="PTHR37424">
    <property type="entry name" value="BACTERIOFERRITIN-ASSOCIATED FERREDOXIN"/>
    <property type="match status" value="1"/>
</dbReference>
<keyword evidence="1" id="KW-0813">Transport</keyword>
<sequence length="79" mass="8463">MFVCSCNMLTDRDVAEAAEEGATRPGEIHARRGCRPKCGNCVPGMMCLLRRAIQARAQATLRDTAILDVTILDEGVAAA</sequence>
<reference evidence="10 11" key="1">
    <citation type="submission" date="2020-04" db="EMBL/GenBank/DDBJ databases">
        <title>Description of novel Gluconacetobacter.</title>
        <authorList>
            <person name="Sombolestani A."/>
        </authorList>
    </citation>
    <scope>NUCLEOTIDE SEQUENCE [LARGE SCALE GENOMIC DNA]</scope>
    <source>
        <strain evidence="10 11">LMG 7603</strain>
    </source>
</reference>
<name>A0A7W4I4Q7_GLUDI</name>
<dbReference type="AlphaFoldDB" id="A0A7W4I4Q7"/>
<evidence type="ECO:0000259" key="9">
    <source>
        <dbReference type="Pfam" id="PF04324"/>
    </source>
</evidence>
<dbReference type="GO" id="GO:0051537">
    <property type="term" value="F:2 iron, 2 sulfur cluster binding"/>
    <property type="evidence" value="ECO:0007669"/>
    <property type="project" value="UniProtKB-KW"/>
</dbReference>
<feature type="domain" description="BFD-like [2Fe-2S]-binding" evidence="9">
    <location>
        <begin position="3"/>
        <end position="50"/>
    </location>
</feature>
<dbReference type="GO" id="GO:0046872">
    <property type="term" value="F:metal ion binding"/>
    <property type="evidence" value="ECO:0007669"/>
    <property type="project" value="UniProtKB-KW"/>
</dbReference>